<dbReference type="SUPFAM" id="SSF52309">
    <property type="entry name" value="N-(deoxy)ribosyltransferase-like"/>
    <property type="match status" value="1"/>
</dbReference>
<sequence>MSDTAFATLGWRLNQRSDAADRLSYSLYRMTKREQWVMLDSELLGNIITNTELPRPQAQLENLIAWMGDSLPTVGATVEVSQHVLSAVGAKDMTSVRVLLRHAQQSGYIEGEFADFLSGGFAVHGLRLSLPGWGFYEELKRGQTSSRYAFIAMQFGRPDLDAVVNDCFRPAVAATGFELKRLDDSQPAGLIDDRLRVEIRQSRFLLADLTHHNKGSYWEAGFAEGLGKPVIYLCRKDVFDDRTQGTHFDTNHHLTVVWTPGNLGEAVEKLKATIRATLPGEARISD</sequence>
<keyword evidence="2" id="KW-1185">Reference proteome</keyword>
<evidence type="ECO:0000313" key="1">
    <source>
        <dbReference type="EMBL" id="OOV06500.1"/>
    </source>
</evidence>
<evidence type="ECO:0008006" key="3">
    <source>
        <dbReference type="Google" id="ProtNLM"/>
    </source>
</evidence>
<dbReference type="EMBL" id="MTJN01000002">
    <property type="protein sequence ID" value="OOV06500.1"/>
    <property type="molecule type" value="Genomic_DNA"/>
</dbReference>
<dbReference type="Gene3D" id="3.40.50.450">
    <property type="match status" value="1"/>
</dbReference>
<evidence type="ECO:0000313" key="2">
    <source>
        <dbReference type="Proteomes" id="UP000190750"/>
    </source>
</evidence>
<accession>A0A1T1AQW6</accession>
<reference evidence="1 2" key="1">
    <citation type="submission" date="2017-01" db="EMBL/GenBank/DDBJ databases">
        <title>Genome sequencing of Rhodoferax fermentans JCM 7819.</title>
        <authorList>
            <person name="Kim Y.J."/>
            <person name="Farh M.E.-A."/>
            <person name="Yang D.-C."/>
        </authorList>
    </citation>
    <scope>NUCLEOTIDE SEQUENCE [LARGE SCALE GENOMIC DNA]</scope>
    <source>
        <strain evidence="1 2">JCM 7819</strain>
    </source>
</reference>
<organism evidence="1 2">
    <name type="scientific">Rhodoferax fermentans</name>
    <dbReference type="NCBI Taxonomy" id="28066"/>
    <lineage>
        <taxon>Bacteria</taxon>
        <taxon>Pseudomonadati</taxon>
        <taxon>Pseudomonadota</taxon>
        <taxon>Betaproteobacteria</taxon>
        <taxon>Burkholderiales</taxon>
        <taxon>Comamonadaceae</taxon>
        <taxon>Rhodoferax</taxon>
    </lineage>
</organism>
<dbReference type="AlphaFoldDB" id="A0A1T1AQW6"/>
<comment type="caution">
    <text evidence="1">The sequence shown here is derived from an EMBL/GenBank/DDBJ whole genome shotgun (WGS) entry which is preliminary data.</text>
</comment>
<name>A0A1T1AQW6_RHOFE</name>
<proteinExistence type="predicted"/>
<dbReference type="Proteomes" id="UP000190750">
    <property type="component" value="Unassembled WGS sequence"/>
</dbReference>
<protein>
    <recommendedName>
        <fullName evidence="3">CD-NTase-associated protein 12/Pycsar effector protein TIR domain-containing protein</fullName>
    </recommendedName>
</protein>
<gene>
    <name evidence="1" type="ORF">RF819_06910</name>
</gene>